<reference evidence="13" key="1">
    <citation type="journal article" date="2019" name="Int. J. Syst. Evol. Microbiol.">
        <title>The Global Catalogue of Microorganisms (GCM) 10K type strain sequencing project: providing services to taxonomists for standard genome sequencing and annotation.</title>
        <authorList>
            <consortium name="The Broad Institute Genomics Platform"/>
            <consortium name="The Broad Institute Genome Sequencing Center for Infectious Disease"/>
            <person name="Wu L."/>
            <person name="Ma J."/>
        </authorList>
    </citation>
    <scope>NUCLEOTIDE SEQUENCE [LARGE SCALE GENOMIC DNA]</scope>
    <source>
        <strain evidence="13">CGMCC 1.15277</strain>
    </source>
</reference>
<comment type="subunit">
    <text evidence="3 10">Monomer.</text>
</comment>
<feature type="domain" description="tRNA synthetases class I catalytic" evidence="11">
    <location>
        <begin position="39"/>
        <end position="341"/>
    </location>
</feature>
<evidence type="ECO:0000256" key="7">
    <source>
        <dbReference type="ARBA" id="ARBA00022833"/>
    </source>
</evidence>
<keyword evidence="7 10" id="KW-0862">Zinc</keyword>
<feature type="binding site" evidence="10">
    <location>
        <position position="261"/>
    </location>
    <ligand>
        <name>Zn(2+)</name>
        <dbReference type="ChEBI" id="CHEBI:29105"/>
    </ligand>
</feature>
<evidence type="ECO:0000256" key="8">
    <source>
        <dbReference type="ARBA" id="ARBA00022840"/>
    </source>
</evidence>
<dbReference type="InterPro" id="IPR032678">
    <property type="entry name" value="tRNA-synt_1_cat_dom"/>
</dbReference>
<evidence type="ECO:0000256" key="5">
    <source>
        <dbReference type="ARBA" id="ARBA00022723"/>
    </source>
</evidence>
<keyword evidence="4 10" id="KW-0436">Ligase</keyword>
<comment type="caution">
    <text evidence="12">The sequence shown here is derived from an EMBL/GenBank/DDBJ whole genome shotgun (WGS) entry which is preliminary data.</text>
</comment>
<dbReference type="SUPFAM" id="SSF52374">
    <property type="entry name" value="Nucleotidylyl transferase"/>
    <property type="match status" value="1"/>
</dbReference>
<keyword evidence="6 10" id="KW-0547">Nucleotide-binding</keyword>
<evidence type="ECO:0000313" key="13">
    <source>
        <dbReference type="Proteomes" id="UP001596266"/>
    </source>
</evidence>
<dbReference type="InterPro" id="IPR014729">
    <property type="entry name" value="Rossmann-like_a/b/a_fold"/>
</dbReference>
<dbReference type="PANTHER" id="PTHR10890:SF3">
    <property type="entry name" value="CYSTEINE--TRNA LIGASE, CYTOPLASMIC"/>
    <property type="match status" value="1"/>
</dbReference>
<evidence type="ECO:0000256" key="2">
    <source>
        <dbReference type="ARBA" id="ARBA00007723"/>
    </source>
</evidence>
<dbReference type="InterPro" id="IPR017812">
    <property type="entry name" value="Mycothiol_ligase_MshC"/>
</dbReference>
<dbReference type="PRINTS" id="PR00983">
    <property type="entry name" value="TRNASYNTHCYS"/>
</dbReference>
<accession>A0ABW1WXS2</accession>
<dbReference type="Gene3D" id="3.40.50.620">
    <property type="entry name" value="HUPs"/>
    <property type="match status" value="1"/>
</dbReference>
<gene>
    <name evidence="10 12" type="primary">mshC</name>
    <name evidence="12" type="ORF">ACFP57_02410</name>
</gene>
<dbReference type="CDD" id="cd00672">
    <property type="entry name" value="CysRS_core"/>
    <property type="match status" value="1"/>
</dbReference>
<evidence type="ECO:0000259" key="11">
    <source>
        <dbReference type="Pfam" id="PF01406"/>
    </source>
</evidence>
<dbReference type="HAMAP" id="MF_01697">
    <property type="entry name" value="MshC"/>
    <property type="match status" value="1"/>
</dbReference>
<feature type="binding site" evidence="10">
    <location>
        <begin position="48"/>
        <end position="51"/>
    </location>
    <ligand>
        <name>L-cysteinyl-5'-AMP</name>
        <dbReference type="ChEBI" id="CHEBI:144924"/>
    </ligand>
</feature>
<comment type="catalytic activity">
    <reaction evidence="9 10">
        <text>1D-myo-inositol 2-amino-2-deoxy-alpha-D-glucopyranoside + L-cysteine + ATP = 1D-myo-inositol 2-(L-cysteinylamino)-2-deoxy-alpha-D-glucopyranoside + AMP + diphosphate + H(+)</text>
        <dbReference type="Rhea" id="RHEA:26176"/>
        <dbReference type="ChEBI" id="CHEBI:15378"/>
        <dbReference type="ChEBI" id="CHEBI:30616"/>
        <dbReference type="ChEBI" id="CHEBI:33019"/>
        <dbReference type="ChEBI" id="CHEBI:35235"/>
        <dbReference type="ChEBI" id="CHEBI:58886"/>
        <dbReference type="ChEBI" id="CHEBI:58887"/>
        <dbReference type="ChEBI" id="CHEBI:456215"/>
        <dbReference type="EC" id="6.3.1.13"/>
    </reaction>
</comment>
<feature type="binding site" evidence="10">
    <location>
        <begin position="254"/>
        <end position="256"/>
    </location>
    <ligand>
        <name>L-cysteinyl-5'-AMP</name>
        <dbReference type="ChEBI" id="CHEBI:144924"/>
    </ligand>
</feature>
<dbReference type="NCBIfam" id="TIGR03447">
    <property type="entry name" value="mycothiol_MshC"/>
    <property type="match status" value="1"/>
</dbReference>
<evidence type="ECO:0000256" key="6">
    <source>
        <dbReference type="ARBA" id="ARBA00022741"/>
    </source>
</evidence>
<dbReference type="InterPro" id="IPR024909">
    <property type="entry name" value="Cys-tRNA/MSH_ligase"/>
</dbReference>
<evidence type="ECO:0000256" key="1">
    <source>
        <dbReference type="ARBA" id="ARBA00003679"/>
    </source>
</evidence>
<keyword evidence="13" id="KW-1185">Reference proteome</keyword>
<dbReference type="Proteomes" id="UP001596266">
    <property type="component" value="Unassembled WGS sequence"/>
</dbReference>
<feature type="binding site" evidence="10">
    <location>
        <position position="63"/>
    </location>
    <ligand>
        <name>L-cysteinyl-5'-AMP</name>
        <dbReference type="ChEBI" id="CHEBI:144924"/>
    </ligand>
</feature>
<comment type="similarity">
    <text evidence="2 10">Belongs to the class-I aminoacyl-tRNA synthetase family. MshC subfamily.</text>
</comment>
<keyword evidence="5 10" id="KW-0479">Metal-binding</keyword>
<dbReference type="Gene3D" id="1.20.120.640">
    <property type="entry name" value="Anticodon-binding domain of a subclass of class I aminoacyl-tRNA synthetases"/>
    <property type="match status" value="1"/>
</dbReference>
<name>A0ABW1WXS2_9ACTN</name>
<evidence type="ECO:0000313" key="12">
    <source>
        <dbReference type="EMBL" id="MFC6395851.1"/>
    </source>
</evidence>
<protein>
    <recommendedName>
        <fullName evidence="10">L-cysteine:1D-myo-inositol 2-amino-2-deoxy-alpha-D-glucopyranoside ligase</fullName>
        <shortName evidence="10">L-Cys:GlcN-Ins ligase</shortName>
        <ecNumber evidence="10">6.3.1.13</ecNumber>
    </recommendedName>
    <alternativeName>
        <fullName evidence="10">Mycothiol ligase</fullName>
        <shortName evidence="10">MSH ligase</shortName>
    </alternativeName>
</protein>
<feature type="binding site" evidence="10">
    <location>
        <position position="236"/>
    </location>
    <ligand>
        <name>Zn(2+)</name>
        <dbReference type="ChEBI" id="CHEBI:29105"/>
    </ligand>
</feature>
<dbReference type="RefSeq" id="WP_343884552.1">
    <property type="nucleotide sequence ID" value="NZ_BAAAKI010000002.1"/>
</dbReference>
<evidence type="ECO:0000256" key="3">
    <source>
        <dbReference type="ARBA" id="ARBA00011245"/>
    </source>
</evidence>
<proteinExistence type="inferred from homology"/>
<feature type="binding site" evidence="10">
    <location>
        <position position="48"/>
    </location>
    <ligand>
        <name>Zn(2+)</name>
        <dbReference type="ChEBI" id="CHEBI:29105"/>
    </ligand>
</feature>
<feature type="binding site" evidence="10">
    <location>
        <position position="287"/>
    </location>
    <ligand>
        <name>L-cysteinyl-5'-AMP</name>
        <dbReference type="ChEBI" id="CHEBI:144924"/>
    </ligand>
</feature>
<organism evidence="12 13">
    <name type="scientific">Luteococcus sanguinis</name>
    <dbReference type="NCBI Taxonomy" id="174038"/>
    <lineage>
        <taxon>Bacteria</taxon>
        <taxon>Bacillati</taxon>
        <taxon>Actinomycetota</taxon>
        <taxon>Actinomycetes</taxon>
        <taxon>Propionibacteriales</taxon>
        <taxon>Propionibacteriaceae</taxon>
        <taxon>Luteococcus</taxon>
    </lineage>
</organism>
<evidence type="ECO:0000256" key="4">
    <source>
        <dbReference type="ARBA" id="ARBA00022598"/>
    </source>
</evidence>
<keyword evidence="8 10" id="KW-0067">ATP-binding</keyword>
<evidence type="ECO:0000256" key="9">
    <source>
        <dbReference type="ARBA" id="ARBA00048350"/>
    </source>
</evidence>
<feature type="short sequence motif" description="'KMSKS' region" evidence="10">
    <location>
        <begin position="293"/>
        <end position="297"/>
    </location>
</feature>
<dbReference type="EMBL" id="JBHSUA010000007">
    <property type="protein sequence ID" value="MFC6395851.1"/>
    <property type="molecule type" value="Genomic_DNA"/>
</dbReference>
<dbReference type="Pfam" id="PF01406">
    <property type="entry name" value="tRNA-synt_1e"/>
    <property type="match status" value="1"/>
</dbReference>
<comment type="function">
    <text evidence="1 10">Catalyzes the ATP-dependent condensation of GlcN-Ins and L-cysteine to form L-Cys-GlcN-Ins.</text>
</comment>
<dbReference type="EC" id="6.3.1.13" evidence="10"/>
<feature type="short sequence motif" description="'HIGH' region" evidence="10">
    <location>
        <begin position="50"/>
        <end position="60"/>
    </location>
</feature>
<comment type="caution">
    <text evidence="10">Lacks conserved residue(s) required for the propagation of feature annotation.</text>
</comment>
<feature type="binding site" evidence="10">
    <location>
        <position position="232"/>
    </location>
    <ligand>
        <name>L-cysteinyl-5'-AMP</name>
        <dbReference type="ChEBI" id="CHEBI:144924"/>
    </ligand>
</feature>
<sequence length="416" mass="45528">MKAWPAPVVPTLELDTPGAPGAVRVLDTSAGHLVPVGPEQGTARMYVCGITPYDATHLGHANTYLAFDLLQRAWRDLGLAVSYTQNVTDVDDPLLERAQQTGQDWTELAQEQTDLFRTDMTALRVIPPDDYVGAVESIDQVVTLIETLRASGAVYQVDDAQFPDWYFRCDTAPGFGEVSNLADDEMMARFTEMGGDPERPGKVHPLDCLVWRMAREDEPSWPSSLGAGRPGWHIECSSIALETLGTTFDVQGGGSDLAFPHHEMSAAEGRVATGEPFAKAYVHSGMVALDGHKMSKSRGNLELVSRLRGQRVDPMVVRLALLGHHYRSDWEWTADQIDAAQQRLHRWRSVVAGSTGVPALEAITRARTAIRTDLDAPAAIAALEQWFEASDSAEGDDPDAREQVRIFVDAVLGIEL</sequence>
<evidence type="ECO:0000256" key="10">
    <source>
        <dbReference type="HAMAP-Rule" id="MF_01697"/>
    </source>
</evidence>
<feature type="binding site" evidence="10">
    <location>
        <begin position="86"/>
        <end position="88"/>
    </location>
    <ligand>
        <name>L-cysteinyl-5'-AMP</name>
        <dbReference type="ChEBI" id="CHEBI:144924"/>
    </ligand>
</feature>
<dbReference type="GO" id="GO:0035446">
    <property type="term" value="F:cysteine-glucosaminylinositol ligase activity"/>
    <property type="evidence" value="ECO:0007669"/>
    <property type="project" value="UniProtKB-EC"/>
</dbReference>
<comment type="cofactor">
    <cofactor evidence="10">
        <name>Zn(2+)</name>
        <dbReference type="ChEBI" id="CHEBI:29105"/>
    </cofactor>
    <text evidence="10">Binds 1 zinc ion per subunit.</text>
</comment>
<dbReference type="PANTHER" id="PTHR10890">
    <property type="entry name" value="CYSTEINYL-TRNA SYNTHETASE"/>
    <property type="match status" value="1"/>
</dbReference>